<dbReference type="GO" id="GO:0005524">
    <property type="term" value="F:ATP binding"/>
    <property type="evidence" value="ECO:0007669"/>
    <property type="project" value="UniProtKB-KW"/>
</dbReference>
<accession>A0A1D6I5I8</accession>
<dbReference type="SUPFAM" id="SSF52540">
    <property type="entry name" value="P-loop containing nucleoside triphosphate hydrolases"/>
    <property type="match status" value="1"/>
</dbReference>
<dbReference type="InterPro" id="IPR027417">
    <property type="entry name" value="P-loop_NTPase"/>
</dbReference>
<keyword evidence="4" id="KW-0067">ATP-binding</keyword>
<evidence type="ECO:0000256" key="6">
    <source>
        <dbReference type="ARBA" id="ARBA00023136"/>
    </source>
</evidence>
<evidence type="ECO:0000313" key="7">
    <source>
        <dbReference type="EMBL" id="ONM55366.1"/>
    </source>
</evidence>
<organism evidence="7">
    <name type="scientific">Zea mays</name>
    <name type="common">Maize</name>
    <dbReference type="NCBI Taxonomy" id="4577"/>
    <lineage>
        <taxon>Eukaryota</taxon>
        <taxon>Viridiplantae</taxon>
        <taxon>Streptophyta</taxon>
        <taxon>Embryophyta</taxon>
        <taxon>Tracheophyta</taxon>
        <taxon>Spermatophyta</taxon>
        <taxon>Magnoliopsida</taxon>
        <taxon>Liliopsida</taxon>
        <taxon>Poales</taxon>
        <taxon>Poaceae</taxon>
        <taxon>PACMAD clade</taxon>
        <taxon>Panicoideae</taxon>
        <taxon>Andropogonodae</taxon>
        <taxon>Andropogoneae</taxon>
        <taxon>Tripsacinae</taxon>
        <taxon>Zea</taxon>
    </lineage>
</organism>
<dbReference type="Gene3D" id="3.40.50.300">
    <property type="entry name" value="P-loop containing nucleotide triphosphate hydrolases"/>
    <property type="match status" value="1"/>
</dbReference>
<keyword evidence="5" id="KW-1133">Transmembrane helix</keyword>
<evidence type="ECO:0000256" key="3">
    <source>
        <dbReference type="ARBA" id="ARBA00022741"/>
    </source>
</evidence>
<keyword evidence="2" id="KW-0812">Transmembrane</keyword>
<dbReference type="SMR" id="A0A1D6I5I8"/>
<dbReference type="InParanoid" id="A0A1D6I5I8"/>
<dbReference type="GO" id="GO:0016020">
    <property type="term" value="C:membrane"/>
    <property type="evidence" value="ECO:0007669"/>
    <property type="project" value="InterPro"/>
</dbReference>
<dbReference type="Gene3D" id="1.20.1560.10">
    <property type="entry name" value="ABC transporter type 1, transmembrane domain"/>
    <property type="match status" value="1"/>
</dbReference>
<dbReference type="SUPFAM" id="SSF90123">
    <property type="entry name" value="ABC transporter transmembrane region"/>
    <property type="match status" value="1"/>
</dbReference>
<protein>
    <submittedName>
        <fullName evidence="7">Putative non-intrinsic ABC protein 5</fullName>
    </submittedName>
</protein>
<keyword evidence="1" id="KW-0813">Transport</keyword>
<dbReference type="InterPro" id="IPR011527">
    <property type="entry name" value="ABC1_TM_dom"/>
</dbReference>
<evidence type="ECO:0000256" key="4">
    <source>
        <dbReference type="ARBA" id="ARBA00022840"/>
    </source>
</evidence>
<name>A0A1D6I5I8_MAIZE</name>
<evidence type="ECO:0000256" key="1">
    <source>
        <dbReference type="ARBA" id="ARBA00022448"/>
    </source>
</evidence>
<dbReference type="Pfam" id="PF00664">
    <property type="entry name" value="ABC_membrane"/>
    <property type="match status" value="1"/>
</dbReference>
<dbReference type="PROSITE" id="PS50929">
    <property type="entry name" value="ABC_TM1F"/>
    <property type="match status" value="1"/>
</dbReference>
<dbReference type="PANTHER" id="PTHR24223">
    <property type="entry name" value="ATP-BINDING CASSETTE SUB-FAMILY C"/>
    <property type="match status" value="1"/>
</dbReference>
<dbReference type="OMA" id="TFEWITH"/>
<dbReference type="STRING" id="4577.A0A1D6I5I8"/>
<sequence length="246" mass="26892">MGPLLDLGKRKTLDLHDVPFLDDSDSVHGITPKFKSKIASISATGQYTDVTTVKLVKSLVLTTWKLIIITAVYALIRTVTSYVGPYLIEHFVDYLNQSTRSTKRGYLLVLAFVAAQLMEGLSSRHLLFRSQQLGLRVHSALIAIIYQKGLALSSQSKQGSSSGELINVVNIDAERVPTLQDLDLCVQQGTRVAICGTVGSGERGINLSGGQKQRIQIARACIKMLISSYLMIHLVQLMLALDCTCS</sequence>
<dbReference type="EMBL" id="CM007650">
    <property type="protein sequence ID" value="ONM55366.1"/>
    <property type="molecule type" value="Genomic_DNA"/>
</dbReference>
<dbReference type="PANTHER" id="PTHR24223:SF249">
    <property type="entry name" value="OS02G0288700 PROTEIN"/>
    <property type="match status" value="1"/>
</dbReference>
<keyword evidence="3" id="KW-0547">Nucleotide-binding</keyword>
<proteinExistence type="predicted"/>
<feature type="non-terminal residue" evidence="7">
    <location>
        <position position="246"/>
    </location>
</feature>
<reference evidence="7" key="1">
    <citation type="submission" date="2015-12" db="EMBL/GenBank/DDBJ databases">
        <title>Update maize B73 reference genome by single molecule sequencing technologies.</title>
        <authorList>
            <consortium name="Maize Genome Sequencing Project"/>
            <person name="Ware D."/>
        </authorList>
    </citation>
    <scope>NUCLEOTIDE SEQUENCE [LARGE SCALE GENOMIC DNA]</scope>
    <source>
        <tissue evidence="7">Seedling</tissue>
    </source>
</reference>
<evidence type="ECO:0000256" key="5">
    <source>
        <dbReference type="ARBA" id="ARBA00022989"/>
    </source>
</evidence>
<dbReference type="InterPro" id="IPR036640">
    <property type="entry name" value="ABC1_TM_sf"/>
</dbReference>
<keyword evidence="6" id="KW-0472">Membrane</keyword>
<evidence type="ECO:0000256" key="2">
    <source>
        <dbReference type="ARBA" id="ARBA00022692"/>
    </source>
</evidence>
<gene>
    <name evidence="7" type="ORF">ZEAMMB73_Zm00001d020665</name>
</gene>
<dbReference type="GO" id="GO:0140359">
    <property type="term" value="F:ABC-type transporter activity"/>
    <property type="evidence" value="ECO:0007669"/>
    <property type="project" value="InterPro"/>
</dbReference>
<dbReference type="AlphaFoldDB" id="A0A1D6I5I8"/>
<dbReference type="InterPro" id="IPR050173">
    <property type="entry name" value="ABC_transporter_C-like"/>
</dbReference>